<dbReference type="CDD" id="cd00429">
    <property type="entry name" value="RPE"/>
    <property type="match status" value="1"/>
</dbReference>
<evidence type="ECO:0000256" key="11">
    <source>
        <dbReference type="PIRNR" id="PIRNR001461"/>
    </source>
</evidence>
<sequence length="220" mass="24205">MKISASILAAKLTGLAQELPTYKQENIDLIHIDVMDGNFVPQISFGEAFTKEVKSHTEIPLDVHLMVSNPELHVPKYFDLNPYCITFHIETTNFSVRLAEEIRKAGIKVGVSLNPQTPPESISQILPYLDLVLLMTVDPGFYGQSFVKSGFEKIAAVRKLTKPYNIELEVDGGVNESNMEELAKLGVDITVVGSGLYKTGDPNAQGKKLKELAASARTRS</sequence>
<dbReference type="GO" id="GO:0005975">
    <property type="term" value="P:carbohydrate metabolic process"/>
    <property type="evidence" value="ECO:0007669"/>
    <property type="project" value="InterPro"/>
</dbReference>
<feature type="binding site" evidence="13">
    <location>
        <position position="64"/>
    </location>
    <ligand>
        <name>a divalent metal cation</name>
        <dbReference type="ChEBI" id="CHEBI:60240"/>
    </ligand>
</feature>
<keyword evidence="8 13" id="KW-0479">Metal-binding</keyword>
<feature type="binding site" evidence="14">
    <location>
        <begin position="193"/>
        <end position="194"/>
    </location>
    <ligand>
        <name>substrate</name>
    </ligand>
</feature>
<protein>
    <recommendedName>
        <fullName evidence="7 10">Ribulose-phosphate 3-epimerase</fullName>
        <ecNumber evidence="7 10">5.1.3.1</ecNumber>
    </recommendedName>
</protein>
<keyword evidence="13" id="KW-0170">Cobalt</keyword>
<dbReference type="AlphaFoldDB" id="A0A2M9Y296"/>
<evidence type="ECO:0000256" key="14">
    <source>
        <dbReference type="PIRSR" id="PIRSR001461-3"/>
    </source>
</evidence>
<comment type="caution">
    <text evidence="15">The sequence shown here is derived from an EMBL/GenBank/DDBJ whole genome shotgun (WGS) entry which is preliminary data.</text>
</comment>
<dbReference type="NCBIfam" id="NF004076">
    <property type="entry name" value="PRK05581.1-4"/>
    <property type="match status" value="1"/>
</dbReference>
<dbReference type="OrthoDB" id="1645589at2"/>
<comment type="cofactor">
    <cofactor evidence="13">
        <name>a divalent metal cation</name>
        <dbReference type="ChEBI" id="CHEBI:60240"/>
    </cofactor>
    <text evidence="13">Binds 1 divalent metal cation per subunit.</text>
</comment>
<comment type="cofactor">
    <cofactor evidence="2">
        <name>Mn(2+)</name>
        <dbReference type="ChEBI" id="CHEBI:29035"/>
    </cofactor>
</comment>
<dbReference type="InterPro" id="IPR026019">
    <property type="entry name" value="Ribul_P_3_epim"/>
</dbReference>
<comment type="cofactor">
    <cofactor evidence="4">
        <name>Zn(2+)</name>
        <dbReference type="ChEBI" id="CHEBI:29105"/>
    </cofactor>
</comment>
<evidence type="ECO:0000256" key="3">
    <source>
        <dbReference type="ARBA" id="ARBA00001941"/>
    </source>
</evidence>
<dbReference type="InterPro" id="IPR011060">
    <property type="entry name" value="RibuloseP-bd_barrel"/>
</dbReference>
<reference evidence="15" key="1">
    <citation type="journal article" date="2019" name="PLoS Negl. Trop. Dis.">
        <title>Revisiting the worldwide diversity of Leptospira species in the environment.</title>
        <authorList>
            <person name="Vincent A.T."/>
            <person name="Schiettekatte O."/>
            <person name="Bourhy P."/>
            <person name="Veyrier F.J."/>
            <person name="Picardeau M."/>
        </authorList>
    </citation>
    <scope>NUCLEOTIDE SEQUENCE [LARGE SCALE GENOMIC DNA]</scope>
    <source>
        <strain evidence="15">201800277</strain>
    </source>
</reference>
<keyword evidence="13" id="KW-0862">Zinc</keyword>
<dbReference type="Pfam" id="PF00834">
    <property type="entry name" value="Ribul_P_3_epim"/>
    <property type="match status" value="1"/>
</dbReference>
<dbReference type="InterPro" id="IPR000056">
    <property type="entry name" value="Ribul_P_3_epim-like"/>
</dbReference>
<dbReference type="PROSITE" id="PS01086">
    <property type="entry name" value="RIBUL_P_3_EPIMER_2"/>
    <property type="match status" value="1"/>
</dbReference>
<dbReference type="EMBL" id="RQFP01000014">
    <property type="protein sequence ID" value="TGK91665.1"/>
    <property type="molecule type" value="Genomic_DNA"/>
</dbReference>
<proteinExistence type="inferred from homology"/>
<dbReference type="Gene3D" id="3.20.20.70">
    <property type="entry name" value="Aldolase class I"/>
    <property type="match status" value="1"/>
</dbReference>
<dbReference type="Proteomes" id="UP000297891">
    <property type="component" value="Unassembled WGS sequence"/>
</dbReference>
<keyword evidence="13" id="KW-0464">Manganese</keyword>
<feature type="binding site" evidence="13">
    <location>
        <position position="33"/>
    </location>
    <ligand>
        <name>a divalent metal cation</name>
        <dbReference type="ChEBI" id="CHEBI:60240"/>
    </ligand>
</feature>
<accession>A0A2M9Y296</accession>
<feature type="active site" description="Proton donor" evidence="12">
    <location>
        <position position="171"/>
    </location>
</feature>
<organism evidence="15 16">
    <name type="scientific">Leptospira brenneri</name>
    <dbReference type="NCBI Taxonomy" id="2023182"/>
    <lineage>
        <taxon>Bacteria</taxon>
        <taxon>Pseudomonadati</taxon>
        <taxon>Spirochaetota</taxon>
        <taxon>Spirochaetia</taxon>
        <taxon>Leptospirales</taxon>
        <taxon>Leptospiraceae</taxon>
        <taxon>Leptospira</taxon>
    </lineage>
</organism>
<gene>
    <name evidence="15" type="primary">rpe</name>
    <name evidence="15" type="ORF">EHQ30_15790</name>
</gene>
<dbReference type="NCBIfam" id="TIGR01163">
    <property type="entry name" value="rpe"/>
    <property type="match status" value="1"/>
</dbReference>
<name>A0A2M9Y296_9LEPT</name>
<evidence type="ECO:0000256" key="8">
    <source>
        <dbReference type="ARBA" id="ARBA00022723"/>
    </source>
</evidence>
<feature type="binding site" evidence="13">
    <location>
        <position position="31"/>
    </location>
    <ligand>
        <name>a divalent metal cation</name>
        <dbReference type="ChEBI" id="CHEBI:60240"/>
    </ligand>
</feature>
<dbReference type="GO" id="GO:0005737">
    <property type="term" value="C:cytoplasm"/>
    <property type="evidence" value="ECO:0007669"/>
    <property type="project" value="UniProtKB-ARBA"/>
</dbReference>
<comment type="catalytic activity">
    <reaction evidence="1 11">
        <text>D-ribulose 5-phosphate = D-xylulose 5-phosphate</text>
        <dbReference type="Rhea" id="RHEA:13677"/>
        <dbReference type="ChEBI" id="CHEBI:57737"/>
        <dbReference type="ChEBI" id="CHEBI:58121"/>
        <dbReference type="EC" id="5.1.3.1"/>
    </reaction>
</comment>
<feature type="binding site" evidence="14">
    <location>
        <position position="6"/>
    </location>
    <ligand>
        <name>substrate</name>
    </ligand>
</feature>
<evidence type="ECO:0000256" key="7">
    <source>
        <dbReference type="ARBA" id="ARBA00013188"/>
    </source>
</evidence>
<comment type="similarity">
    <text evidence="6 11">Belongs to the ribulose-phosphate 3-epimerase family.</text>
</comment>
<evidence type="ECO:0000256" key="12">
    <source>
        <dbReference type="PIRSR" id="PIRSR001461-1"/>
    </source>
</evidence>
<feature type="active site" description="Proton acceptor" evidence="12">
    <location>
        <position position="33"/>
    </location>
</feature>
<evidence type="ECO:0000256" key="5">
    <source>
        <dbReference type="ARBA" id="ARBA00001954"/>
    </source>
</evidence>
<evidence type="ECO:0000313" key="15">
    <source>
        <dbReference type="EMBL" id="TGK91665.1"/>
    </source>
</evidence>
<keyword evidence="16" id="KW-1185">Reference proteome</keyword>
<dbReference type="EC" id="5.1.3.1" evidence="7 10"/>
<evidence type="ECO:0000256" key="13">
    <source>
        <dbReference type="PIRSR" id="PIRSR001461-2"/>
    </source>
</evidence>
<keyword evidence="11" id="KW-0119">Carbohydrate metabolism</keyword>
<dbReference type="PANTHER" id="PTHR11749">
    <property type="entry name" value="RIBULOSE-5-PHOSPHATE-3-EPIMERASE"/>
    <property type="match status" value="1"/>
</dbReference>
<dbReference type="GO" id="GO:0046872">
    <property type="term" value="F:metal ion binding"/>
    <property type="evidence" value="ECO:0007669"/>
    <property type="project" value="UniProtKB-KW"/>
</dbReference>
<feature type="binding site" evidence="13">
    <location>
        <position position="171"/>
    </location>
    <ligand>
        <name>a divalent metal cation</name>
        <dbReference type="ChEBI" id="CHEBI:60240"/>
    </ligand>
</feature>
<feature type="binding site" evidence="14">
    <location>
        <position position="173"/>
    </location>
    <ligand>
        <name>substrate</name>
    </ligand>
</feature>
<keyword evidence="9 11" id="KW-0413">Isomerase</keyword>
<evidence type="ECO:0000256" key="1">
    <source>
        <dbReference type="ARBA" id="ARBA00001782"/>
    </source>
</evidence>
<dbReference type="InterPro" id="IPR013785">
    <property type="entry name" value="Aldolase_TIM"/>
</dbReference>
<dbReference type="SUPFAM" id="SSF51366">
    <property type="entry name" value="Ribulose-phoshate binding barrel"/>
    <property type="match status" value="1"/>
</dbReference>
<dbReference type="FunFam" id="3.20.20.70:FF:000004">
    <property type="entry name" value="Ribulose-phosphate 3-epimerase"/>
    <property type="match status" value="1"/>
</dbReference>
<evidence type="ECO:0000313" key="16">
    <source>
        <dbReference type="Proteomes" id="UP000297891"/>
    </source>
</evidence>
<evidence type="ECO:0000256" key="4">
    <source>
        <dbReference type="ARBA" id="ARBA00001947"/>
    </source>
</evidence>
<comment type="cofactor">
    <cofactor evidence="3">
        <name>Co(2+)</name>
        <dbReference type="ChEBI" id="CHEBI:48828"/>
    </cofactor>
</comment>
<evidence type="ECO:0000256" key="10">
    <source>
        <dbReference type="NCBIfam" id="TIGR01163"/>
    </source>
</evidence>
<dbReference type="RefSeq" id="WP_100790087.1">
    <property type="nucleotide sequence ID" value="NZ_NPDQ01000003.1"/>
</dbReference>
<evidence type="ECO:0000256" key="9">
    <source>
        <dbReference type="ARBA" id="ARBA00023235"/>
    </source>
</evidence>
<dbReference type="PIRSF" id="PIRSF001461">
    <property type="entry name" value="RPE"/>
    <property type="match status" value="1"/>
</dbReference>
<evidence type="ECO:0000256" key="6">
    <source>
        <dbReference type="ARBA" id="ARBA00009541"/>
    </source>
</evidence>
<feature type="binding site" evidence="14">
    <location>
        <position position="64"/>
    </location>
    <ligand>
        <name>substrate</name>
    </ligand>
</feature>
<evidence type="ECO:0000256" key="2">
    <source>
        <dbReference type="ARBA" id="ARBA00001936"/>
    </source>
</evidence>
<dbReference type="GO" id="GO:0004750">
    <property type="term" value="F:D-ribulose-phosphate 3-epimerase activity"/>
    <property type="evidence" value="ECO:0007669"/>
    <property type="project" value="UniProtKB-UniRule"/>
</dbReference>
<comment type="cofactor">
    <cofactor evidence="5">
        <name>Fe(2+)</name>
        <dbReference type="ChEBI" id="CHEBI:29033"/>
    </cofactor>
</comment>
<feature type="binding site" evidence="14">
    <location>
        <begin position="140"/>
        <end position="143"/>
    </location>
    <ligand>
        <name>substrate</name>
    </ligand>
</feature>
<dbReference type="GO" id="GO:0006098">
    <property type="term" value="P:pentose-phosphate shunt"/>
    <property type="evidence" value="ECO:0007669"/>
    <property type="project" value="UniProtKB-UniRule"/>
</dbReference>